<dbReference type="SUPFAM" id="SSF63748">
    <property type="entry name" value="Tudor/PWWP/MBT"/>
    <property type="match status" value="1"/>
</dbReference>
<feature type="region of interest" description="Disordered" evidence="1">
    <location>
        <begin position="1"/>
        <end position="121"/>
    </location>
</feature>
<feature type="compositionally biased region" description="Basic and acidic residues" evidence="1">
    <location>
        <begin position="51"/>
        <end position="79"/>
    </location>
</feature>
<evidence type="ECO:0000313" key="4">
    <source>
        <dbReference type="Proteomes" id="UP000799778"/>
    </source>
</evidence>
<accession>A0A6A5XLN2</accession>
<feature type="compositionally biased region" description="Basic and acidic residues" evidence="1">
    <location>
        <begin position="358"/>
        <end position="367"/>
    </location>
</feature>
<feature type="domain" description="PWWP" evidence="2">
    <location>
        <begin position="129"/>
        <end position="200"/>
    </location>
</feature>
<dbReference type="Proteomes" id="UP000799778">
    <property type="component" value="Unassembled WGS sequence"/>
</dbReference>
<reference evidence="3" key="1">
    <citation type="journal article" date="2020" name="Stud. Mycol.">
        <title>101 Dothideomycetes genomes: a test case for predicting lifestyles and emergence of pathogens.</title>
        <authorList>
            <person name="Haridas S."/>
            <person name="Albert R."/>
            <person name="Binder M."/>
            <person name="Bloem J."/>
            <person name="Labutti K."/>
            <person name="Salamov A."/>
            <person name="Andreopoulos B."/>
            <person name="Baker S."/>
            <person name="Barry K."/>
            <person name="Bills G."/>
            <person name="Bluhm B."/>
            <person name="Cannon C."/>
            <person name="Castanera R."/>
            <person name="Culley D."/>
            <person name="Daum C."/>
            <person name="Ezra D."/>
            <person name="Gonzalez J."/>
            <person name="Henrissat B."/>
            <person name="Kuo A."/>
            <person name="Liang C."/>
            <person name="Lipzen A."/>
            <person name="Lutzoni F."/>
            <person name="Magnuson J."/>
            <person name="Mondo S."/>
            <person name="Nolan M."/>
            <person name="Ohm R."/>
            <person name="Pangilinan J."/>
            <person name="Park H.-J."/>
            <person name="Ramirez L."/>
            <person name="Alfaro M."/>
            <person name="Sun H."/>
            <person name="Tritt A."/>
            <person name="Yoshinaga Y."/>
            <person name="Zwiers L.-H."/>
            <person name="Turgeon B."/>
            <person name="Goodwin S."/>
            <person name="Spatafora J."/>
            <person name="Crous P."/>
            <person name="Grigoriev I."/>
        </authorList>
    </citation>
    <scope>NUCLEOTIDE SEQUENCE</scope>
    <source>
        <strain evidence="3">CBS 175.79</strain>
    </source>
</reference>
<protein>
    <recommendedName>
        <fullName evidence="2">PWWP domain-containing protein</fullName>
    </recommendedName>
</protein>
<name>A0A6A5XLN2_9PLEO</name>
<dbReference type="RefSeq" id="XP_033381553.1">
    <property type="nucleotide sequence ID" value="XM_033532175.1"/>
</dbReference>
<feature type="compositionally biased region" description="Basic residues" evidence="1">
    <location>
        <begin position="347"/>
        <end position="356"/>
    </location>
</feature>
<dbReference type="SMART" id="SM00293">
    <property type="entry name" value="PWWP"/>
    <property type="match status" value="1"/>
</dbReference>
<organism evidence="3 4">
    <name type="scientific">Aaosphaeria arxii CBS 175.79</name>
    <dbReference type="NCBI Taxonomy" id="1450172"/>
    <lineage>
        <taxon>Eukaryota</taxon>
        <taxon>Fungi</taxon>
        <taxon>Dikarya</taxon>
        <taxon>Ascomycota</taxon>
        <taxon>Pezizomycotina</taxon>
        <taxon>Dothideomycetes</taxon>
        <taxon>Pleosporomycetidae</taxon>
        <taxon>Pleosporales</taxon>
        <taxon>Pleosporales incertae sedis</taxon>
        <taxon>Aaosphaeria</taxon>
    </lineage>
</organism>
<feature type="region of interest" description="Disordered" evidence="1">
    <location>
        <begin position="475"/>
        <end position="558"/>
    </location>
</feature>
<sequence length="558" mass="60621">MADATNAPPAVDATKVDDETTRPVDAPTEPVASEAKPEEGGDVAPEAASAEESKEVAQDDAPTEKPTSDANDDDTKAENDTVEDVASTPNTKKTPNGNRRKSTSKASGGNKKTPAKKKATVTPRLDVEPGDVFFVAMKGFQPWPVIVCDEEMLPEALLSKRPVSAKRIDGTYREDFLEGGKNAKDRRYPVMFMGSNEFAWQVNTDLQDLDLDAIKKDVEAGNSQKKTKGLWEAYQIAAEGHDLSWFKDVLEGHEQAMQHDADEKEAAAAAKKEKEAAKKGKRKSLAAEDVEEDIAEGTASAKKAKPSKKRKKDSESDGEPEKATKTPKTTKLKLNAPKDASAAKPKKETKAKKTKAKTGSEEAEAAKPQEPQETEAERYEKQQKTVLYLRHKLQKGFISRENPPSADEMPQMSNYIKQLEDTDGIAASIIKKTKVHKVLKGIVKLDSIPREDEFEFKRRSTELLTRWAKVLSADTEAAEPASVTPAAPATNGVNNHHKSEEASNKPEEAEKEAEASSKADGDGDIAMADAKDEAPAVETTEEPTTEPATKATEEVATS</sequence>
<evidence type="ECO:0000259" key="2">
    <source>
        <dbReference type="PROSITE" id="PS50812"/>
    </source>
</evidence>
<feature type="compositionally biased region" description="Basic and acidic residues" evidence="1">
    <location>
        <begin position="256"/>
        <end position="278"/>
    </location>
</feature>
<feature type="compositionally biased region" description="Low complexity" evidence="1">
    <location>
        <begin position="545"/>
        <end position="558"/>
    </location>
</feature>
<feature type="compositionally biased region" description="Basic and acidic residues" evidence="1">
    <location>
        <begin position="312"/>
        <end position="324"/>
    </location>
</feature>
<dbReference type="InterPro" id="IPR000313">
    <property type="entry name" value="PWWP_dom"/>
</dbReference>
<feature type="compositionally biased region" description="Basic and acidic residues" evidence="1">
    <location>
        <begin position="497"/>
        <end position="521"/>
    </location>
</feature>
<dbReference type="PROSITE" id="PS50812">
    <property type="entry name" value="PWWP"/>
    <property type="match status" value="1"/>
</dbReference>
<evidence type="ECO:0000256" key="1">
    <source>
        <dbReference type="SAM" id="MobiDB-lite"/>
    </source>
</evidence>
<keyword evidence="4" id="KW-1185">Reference proteome</keyword>
<evidence type="ECO:0000313" key="3">
    <source>
        <dbReference type="EMBL" id="KAF2013214.1"/>
    </source>
</evidence>
<dbReference type="GeneID" id="54289572"/>
<dbReference type="AlphaFoldDB" id="A0A6A5XLN2"/>
<feature type="region of interest" description="Disordered" evidence="1">
    <location>
        <begin position="256"/>
        <end position="381"/>
    </location>
</feature>
<feature type="compositionally biased region" description="Polar residues" evidence="1">
    <location>
        <begin position="87"/>
        <end position="97"/>
    </location>
</feature>
<feature type="compositionally biased region" description="Basic residues" evidence="1">
    <location>
        <begin position="302"/>
        <end position="311"/>
    </location>
</feature>
<dbReference type="OrthoDB" id="62853at2759"/>
<proteinExistence type="predicted"/>
<dbReference type="Gene3D" id="2.30.30.140">
    <property type="match status" value="1"/>
</dbReference>
<gene>
    <name evidence="3" type="ORF">BU24DRAFT_464029</name>
</gene>
<dbReference type="Pfam" id="PF00855">
    <property type="entry name" value="PWWP"/>
    <property type="match status" value="1"/>
</dbReference>
<dbReference type="EMBL" id="ML978071">
    <property type="protein sequence ID" value="KAF2013214.1"/>
    <property type="molecule type" value="Genomic_DNA"/>
</dbReference>
<feature type="compositionally biased region" description="Low complexity" evidence="1">
    <location>
        <begin position="326"/>
        <end position="343"/>
    </location>
</feature>